<dbReference type="EMBL" id="KZ305030">
    <property type="protein sequence ID" value="PIA49292.1"/>
    <property type="molecule type" value="Genomic_DNA"/>
</dbReference>
<keyword evidence="3" id="KW-0240">DNA-directed RNA polymerase</keyword>
<dbReference type="InParanoid" id="A0A2G5E0K2"/>
<dbReference type="Pfam" id="PF06870">
    <property type="entry name" value="RNA_pol_I_A49"/>
    <property type="match status" value="1"/>
</dbReference>
<proteinExistence type="inferred from homology"/>
<evidence type="ECO:0000256" key="5">
    <source>
        <dbReference type="ARBA" id="ARBA00023242"/>
    </source>
</evidence>
<evidence type="ECO:0000256" key="4">
    <source>
        <dbReference type="ARBA" id="ARBA00023163"/>
    </source>
</evidence>
<dbReference type="GO" id="GO:0006351">
    <property type="term" value="P:DNA-templated transcription"/>
    <property type="evidence" value="ECO:0007669"/>
    <property type="project" value="InterPro"/>
</dbReference>
<comment type="subcellular location">
    <subcellularLocation>
        <location evidence="1">Nucleus</location>
        <location evidence="1">Nucleolus</location>
    </subcellularLocation>
</comment>
<dbReference type="InterPro" id="IPR009668">
    <property type="entry name" value="RNA_pol-assoc_fac_A49-like"/>
</dbReference>
<keyword evidence="4" id="KW-0804">Transcription</keyword>
<dbReference type="GO" id="GO:0000428">
    <property type="term" value="C:DNA-directed RNA polymerase complex"/>
    <property type="evidence" value="ECO:0007669"/>
    <property type="project" value="UniProtKB-KW"/>
</dbReference>
<reference evidence="6 7" key="1">
    <citation type="submission" date="2017-09" db="EMBL/GenBank/DDBJ databases">
        <title>WGS assembly of Aquilegia coerulea Goldsmith.</title>
        <authorList>
            <person name="Hodges S."/>
            <person name="Kramer E."/>
            <person name="Nordborg M."/>
            <person name="Tomkins J."/>
            <person name="Borevitz J."/>
            <person name="Derieg N."/>
            <person name="Yan J."/>
            <person name="Mihaltcheva S."/>
            <person name="Hayes R.D."/>
            <person name="Rokhsar D."/>
        </authorList>
    </citation>
    <scope>NUCLEOTIDE SEQUENCE [LARGE SCALE GENOMIC DNA]</scope>
    <source>
        <strain evidence="7">cv. Goldsmith</strain>
    </source>
</reference>
<gene>
    <name evidence="6" type="ORF">AQUCO_01300267v1</name>
</gene>
<organism evidence="6 7">
    <name type="scientific">Aquilegia coerulea</name>
    <name type="common">Rocky mountain columbine</name>
    <dbReference type="NCBI Taxonomy" id="218851"/>
    <lineage>
        <taxon>Eukaryota</taxon>
        <taxon>Viridiplantae</taxon>
        <taxon>Streptophyta</taxon>
        <taxon>Embryophyta</taxon>
        <taxon>Tracheophyta</taxon>
        <taxon>Spermatophyta</taxon>
        <taxon>Magnoliopsida</taxon>
        <taxon>Ranunculales</taxon>
        <taxon>Ranunculaceae</taxon>
        <taxon>Thalictroideae</taxon>
        <taxon>Aquilegia</taxon>
    </lineage>
</organism>
<evidence type="ECO:0000313" key="6">
    <source>
        <dbReference type="EMBL" id="PIA49292.1"/>
    </source>
</evidence>
<keyword evidence="7" id="KW-1185">Reference proteome</keyword>
<evidence type="ECO:0000313" key="7">
    <source>
        <dbReference type="Proteomes" id="UP000230069"/>
    </source>
</evidence>
<dbReference type="PANTHER" id="PTHR14440">
    <property type="entry name" value="DNA-DIRECTED RNA POLYMERASE I SUBUNIT RPA49"/>
    <property type="match status" value="1"/>
</dbReference>
<accession>A0A2G5E0K2</accession>
<dbReference type="AlphaFoldDB" id="A0A2G5E0K2"/>
<protein>
    <submittedName>
        <fullName evidence="6">Uncharacterized protein</fullName>
    </submittedName>
</protein>
<dbReference type="Proteomes" id="UP000230069">
    <property type="component" value="Unassembled WGS sequence"/>
</dbReference>
<dbReference type="GO" id="GO:0005730">
    <property type="term" value="C:nucleolus"/>
    <property type="evidence" value="ECO:0007669"/>
    <property type="project" value="UniProtKB-SubCell"/>
</dbReference>
<evidence type="ECO:0000256" key="1">
    <source>
        <dbReference type="ARBA" id="ARBA00004604"/>
    </source>
</evidence>
<comment type="similarity">
    <text evidence="2">Belongs to the eukaryotic RPA49/POLR1E RNA polymerase subunit family.</text>
</comment>
<name>A0A2G5E0K2_AQUCA</name>
<evidence type="ECO:0000256" key="3">
    <source>
        <dbReference type="ARBA" id="ARBA00022478"/>
    </source>
</evidence>
<dbReference type="STRING" id="218851.A0A2G5E0K2"/>
<sequence length="302" mass="34863">MMQLEEMKEEEIEIICEEEMKKKKRKINEEADLVTRKKIGLKDGWWGGVPFKSNKRMIPTYFESDSKSKNLENINIPGNHKFFCGCVYKVMNHQLTLATFIRNLPRNIPPHDSTACTPEKAYPVDQIVFRGHRGIQGMRSLLGILHRVNSGAEISPDAYPSFVCNRVHKLLEIKDKEERKKLACIFSYITFLIAFKDQQLLDSTSTKTKKDRIPYNIFARLLTMFADDDKYNPSVQKRDLLISYVLVLALIVDGYHTNISDIARDLKMTTLSLKEYYLNLGCKVKLEDESVICTLSVPLEFP</sequence>
<dbReference type="OrthoDB" id="532500at2759"/>
<keyword evidence="5" id="KW-0539">Nucleus</keyword>
<evidence type="ECO:0000256" key="2">
    <source>
        <dbReference type="ARBA" id="ARBA00009430"/>
    </source>
</evidence>
<dbReference type="GO" id="GO:0003677">
    <property type="term" value="F:DNA binding"/>
    <property type="evidence" value="ECO:0007669"/>
    <property type="project" value="InterPro"/>
</dbReference>